<sequence>MKPLQRVATRSSLASWWSDSNPLLHAAPTINIHALATPLMKWMYHRQAVAFIAKDAPGQTLSTEMIEIYASYLACKYVSPETQLRVLEHLDASANSDRDTALEICSCSSAMGSITQMLLDEARQRRAFSLVKALLAHKLGLPSAEIIKNIDIRSGHFDNIIESVLVAISEHAEATAIVLALLGSKSAGVGQWACALVGELAVHLSFEDNLLRDLPIEMLFKHARDSNFFISSRATVALIRFAQHKRGAAATRIVGLESHIPDTKSHSISSTVSRGAFSLLSTLLVEGFSVDWILQGDSIGTQTRKMFYLLRQRDEDTRIRVLIALVQHSPCAAAIVAGRTPV</sequence>
<dbReference type="InterPro" id="IPR016024">
    <property type="entry name" value="ARM-type_fold"/>
</dbReference>
<evidence type="ECO:0000313" key="1">
    <source>
        <dbReference type="EMBL" id="KAJ7641867.1"/>
    </source>
</evidence>
<protein>
    <submittedName>
        <fullName evidence="1">Uncharacterized protein</fullName>
    </submittedName>
</protein>
<comment type="caution">
    <text evidence="1">The sequence shown here is derived from an EMBL/GenBank/DDBJ whole genome shotgun (WGS) entry which is preliminary data.</text>
</comment>
<evidence type="ECO:0000313" key="2">
    <source>
        <dbReference type="Proteomes" id="UP001221142"/>
    </source>
</evidence>
<name>A0AAD7FWN4_9AGAR</name>
<dbReference type="SUPFAM" id="SSF48371">
    <property type="entry name" value="ARM repeat"/>
    <property type="match status" value="1"/>
</dbReference>
<organism evidence="1 2">
    <name type="scientific">Roridomyces roridus</name>
    <dbReference type="NCBI Taxonomy" id="1738132"/>
    <lineage>
        <taxon>Eukaryota</taxon>
        <taxon>Fungi</taxon>
        <taxon>Dikarya</taxon>
        <taxon>Basidiomycota</taxon>
        <taxon>Agaricomycotina</taxon>
        <taxon>Agaricomycetes</taxon>
        <taxon>Agaricomycetidae</taxon>
        <taxon>Agaricales</taxon>
        <taxon>Marasmiineae</taxon>
        <taxon>Mycenaceae</taxon>
        <taxon>Roridomyces</taxon>
    </lineage>
</organism>
<dbReference type="Proteomes" id="UP001221142">
    <property type="component" value="Unassembled WGS sequence"/>
</dbReference>
<reference evidence="1" key="1">
    <citation type="submission" date="2023-03" db="EMBL/GenBank/DDBJ databases">
        <title>Massive genome expansion in bonnet fungi (Mycena s.s.) driven by repeated elements and novel gene families across ecological guilds.</title>
        <authorList>
            <consortium name="Lawrence Berkeley National Laboratory"/>
            <person name="Harder C.B."/>
            <person name="Miyauchi S."/>
            <person name="Viragh M."/>
            <person name="Kuo A."/>
            <person name="Thoen E."/>
            <person name="Andreopoulos B."/>
            <person name="Lu D."/>
            <person name="Skrede I."/>
            <person name="Drula E."/>
            <person name="Henrissat B."/>
            <person name="Morin E."/>
            <person name="Kohler A."/>
            <person name="Barry K."/>
            <person name="LaButti K."/>
            <person name="Morin E."/>
            <person name="Salamov A."/>
            <person name="Lipzen A."/>
            <person name="Mereny Z."/>
            <person name="Hegedus B."/>
            <person name="Baldrian P."/>
            <person name="Stursova M."/>
            <person name="Weitz H."/>
            <person name="Taylor A."/>
            <person name="Grigoriev I.V."/>
            <person name="Nagy L.G."/>
            <person name="Martin F."/>
            <person name="Kauserud H."/>
        </authorList>
    </citation>
    <scope>NUCLEOTIDE SEQUENCE</scope>
    <source>
        <strain evidence="1">9284</strain>
    </source>
</reference>
<dbReference type="EMBL" id="JARKIF010000004">
    <property type="protein sequence ID" value="KAJ7641867.1"/>
    <property type="molecule type" value="Genomic_DNA"/>
</dbReference>
<accession>A0AAD7FWN4</accession>
<keyword evidence="2" id="KW-1185">Reference proteome</keyword>
<gene>
    <name evidence="1" type="ORF">FB45DRAFT_901212</name>
</gene>
<proteinExistence type="predicted"/>
<dbReference type="AlphaFoldDB" id="A0AAD7FWN4"/>